<feature type="compositionally biased region" description="Acidic residues" evidence="8">
    <location>
        <begin position="1"/>
        <end position="24"/>
    </location>
</feature>
<dbReference type="Pfam" id="PF13359">
    <property type="entry name" value="DDE_Tnp_4"/>
    <property type="match status" value="1"/>
</dbReference>
<reference evidence="11 12" key="1">
    <citation type="submission" date="2023-12" db="EMBL/GenBank/DDBJ databases">
        <title>A high-quality genome assembly for Dillenia turbinata (Dilleniales).</title>
        <authorList>
            <person name="Chanderbali A."/>
        </authorList>
    </citation>
    <scope>NUCLEOTIDE SEQUENCE [LARGE SCALE GENOMIC DNA]</scope>
    <source>
        <strain evidence="11">LSX21</strain>
        <tissue evidence="11">Leaf</tissue>
    </source>
</reference>
<keyword evidence="6" id="KW-0378">Hydrolase</keyword>
<keyword evidence="4" id="KW-0540">Nuclease</keyword>
<dbReference type="PANTHER" id="PTHR22930">
    <property type="match status" value="1"/>
</dbReference>
<evidence type="ECO:0000256" key="8">
    <source>
        <dbReference type="SAM" id="MobiDB-lite"/>
    </source>
</evidence>
<evidence type="ECO:0000256" key="3">
    <source>
        <dbReference type="ARBA" id="ARBA00006958"/>
    </source>
</evidence>
<dbReference type="InterPro" id="IPR027806">
    <property type="entry name" value="HARBI1_dom"/>
</dbReference>
<dbReference type="InterPro" id="IPR045249">
    <property type="entry name" value="HARBI1-like"/>
</dbReference>
<dbReference type="GO" id="GO:0005634">
    <property type="term" value="C:nucleus"/>
    <property type="evidence" value="ECO:0007669"/>
    <property type="project" value="UniProtKB-SubCell"/>
</dbReference>
<dbReference type="Proteomes" id="UP001370490">
    <property type="component" value="Unassembled WGS sequence"/>
</dbReference>
<dbReference type="InterPro" id="IPR058353">
    <property type="entry name" value="DUF8040"/>
</dbReference>
<organism evidence="11 12">
    <name type="scientific">Dillenia turbinata</name>
    <dbReference type="NCBI Taxonomy" id="194707"/>
    <lineage>
        <taxon>Eukaryota</taxon>
        <taxon>Viridiplantae</taxon>
        <taxon>Streptophyta</taxon>
        <taxon>Embryophyta</taxon>
        <taxon>Tracheophyta</taxon>
        <taxon>Spermatophyta</taxon>
        <taxon>Magnoliopsida</taxon>
        <taxon>eudicotyledons</taxon>
        <taxon>Gunneridae</taxon>
        <taxon>Pentapetalae</taxon>
        <taxon>Dilleniales</taxon>
        <taxon>Dilleniaceae</taxon>
        <taxon>Dillenia</taxon>
    </lineage>
</organism>
<dbReference type="EMBL" id="JBAMMX010000022">
    <property type="protein sequence ID" value="KAK6917932.1"/>
    <property type="molecule type" value="Genomic_DNA"/>
</dbReference>
<evidence type="ECO:0000256" key="6">
    <source>
        <dbReference type="ARBA" id="ARBA00022801"/>
    </source>
</evidence>
<sequence length="388" mass="45869">MHDDINEAEEGYEVEDHDIEETDKSDDSQFDVQNIRGLDNTFTSDESLFPPTFNVKEKERASKTRKKIKTYGALGLKGRYLISSQTNYYEKHIHKVACRISTRSGHKLIHEIMAGNETRCYQAFRMSRTVFINFCLDLQHNYGLNLTKEMSIYEEVCISLMTYAHGVGNHLIQEMFNHYGETFYRHFHQVLGVINKLVKNIIKSHPHYIDGVGYHMPQNKKYPPFFKTWLCISIISEFLTLFLWNYIGVIDDTHIKARLPREEEIPYIRRKSYPTQNVFAILDFNMCFTFAWAGWEGEAHDNRIFGEALRNQNLIFPYPLGHKYYLVDAGYGNKKGYLAPYKGENIRYHLEDFRRAKTRQLCQSHRVKEKFNFLHSYYRNIIKRIFGV</sequence>
<comment type="cofactor">
    <cofactor evidence="1">
        <name>a divalent metal cation</name>
        <dbReference type="ChEBI" id="CHEBI:60240"/>
    </cofactor>
</comment>
<evidence type="ECO:0000256" key="1">
    <source>
        <dbReference type="ARBA" id="ARBA00001968"/>
    </source>
</evidence>
<keyword evidence="12" id="KW-1185">Reference proteome</keyword>
<dbReference type="PANTHER" id="PTHR22930:SF221">
    <property type="entry name" value="NUCLEASE HARBI1"/>
    <property type="match status" value="1"/>
</dbReference>
<comment type="subcellular location">
    <subcellularLocation>
        <location evidence="2">Nucleus</location>
    </subcellularLocation>
</comment>
<feature type="domain" description="DDE Tnp4" evidence="9">
    <location>
        <begin position="250"/>
        <end position="387"/>
    </location>
</feature>
<comment type="similarity">
    <text evidence="3">Belongs to the HARBI1 family.</text>
</comment>
<feature type="domain" description="DUF8040" evidence="10">
    <location>
        <begin position="101"/>
        <end position="194"/>
    </location>
</feature>
<accession>A0AAN8UW82</accession>
<evidence type="ECO:0000259" key="9">
    <source>
        <dbReference type="Pfam" id="PF13359"/>
    </source>
</evidence>
<keyword evidence="7" id="KW-0539">Nucleus</keyword>
<evidence type="ECO:0000256" key="4">
    <source>
        <dbReference type="ARBA" id="ARBA00022722"/>
    </source>
</evidence>
<dbReference type="GO" id="GO:0046872">
    <property type="term" value="F:metal ion binding"/>
    <property type="evidence" value="ECO:0007669"/>
    <property type="project" value="UniProtKB-KW"/>
</dbReference>
<evidence type="ECO:0000256" key="2">
    <source>
        <dbReference type="ARBA" id="ARBA00004123"/>
    </source>
</evidence>
<dbReference type="Pfam" id="PF26138">
    <property type="entry name" value="DUF8040"/>
    <property type="match status" value="1"/>
</dbReference>
<comment type="caution">
    <text evidence="11">The sequence shown here is derived from an EMBL/GenBank/DDBJ whole genome shotgun (WGS) entry which is preliminary data.</text>
</comment>
<dbReference type="GO" id="GO:0016787">
    <property type="term" value="F:hydrolase activity"/>
    <property type="evidence" value="ECO:0007669"/>
    <property type="project" value="UniProtKB-KW"/>
</dbReference>
<keyword evidence="5" id="KW-0479">Metal-binding</keyword>
<evidence type="ECO:0000259" key="10">
    <source>
        <dbReference type="Pfam" id="PF26138"/>
    </source>
</evidence>
<evidence type="ECO:0000256" key="5">
    <source>
        <dbReference type="ARBA" id="ARBA00022723"/>
    </source>
</evidence>
<protein>
    <submittedName>
        <fullName evidence="11">Harbinger transposase-derived nuclease domain</fullName>
    </submittedName>
</protein>
<dbReference type="AlphaFoldDB" id="A0AAN8UW82"/>
<evidence type="ECO:0000313" key="12">
    <source>
        <dbReference type="Proteomes" id="UP001370490"/>
    </source>
</evidence>
<feature type="region of interest" description="Disordered" evidence="8">
    <location>
        <begin position="1"/>
        <end position="30"/>
    </location>
</feature>
<gene>
    <name evidence="11" type="ORF">RJ641_016354</name>
</gene>
<proteinExistence type="inferred from homology"/>
<dbReference type="GO" id="GO:0004518">
    <property type="term" value="F:nuclease activity"/>
    <property type="evidence" value="ECO:0007669"/>
    <property type="project" value="UniProtKB-KW"/>
</dbReference>
<name>A0AAN8UW82_9MAGN</name>
<evidence type="ECO:0000313" key="11">
    <source>
        <dbReference type="EMBL" id="KAK6917932.1"/>
    </source>
</evidence>
<evidence type="ECO:0000256" key="7">
    <source>
        <dbReference type="ARBA" id="ARBA00023242"/>
    </source>
</evidence>